<dbReference type="PANTHER" id="PTHR40980">
    <property type="entry name" value="PLUG DOMAIN-CONTAINING PROTEIN"/>
    <property type="match status" value="1"/>
</dbReference>
<feature type="compositionally biased region" description="Basic and acidic residues" evidence="10">
    <location>
        <begin position="269"/>
        <end position="289"/>
    </location>
</feature>
<dbReference type="Proteomes" id="UP000306317">
    <property type="component" value="Unassembled WGS sequence"/>
</dbReference>
<dbReference type="RefSeq" id="WP_168709696.1">
    <property type="nucleotide sequence ID" value="NZ_MWIO01000070.1"/>
</dbReference>
<comment type="caution">
    <text evidence="14">The sequence shown here is derived from an EMBL/GenBank/DDBJ whole genome shotgun (WGS) entry which is preliminary data.</text>
</comment>
<evidence type="ECO:0000259" key="13">
    <source>
        <dbReference type="Pfam" id="PF07715"/>
    </source>
</evidence>
<comment type="subcellular location">
    <subcellularLocation>
        <location evidence="1 8">Cell outer membrane</location>
        <topology evidence="1 8">Multi-pass membrane protein</topology>
    </subcellularLocation>
</comment>
<dbReference type="InterPro" id="IPR036942">
    <property type="entry name" value="Beta-barrel_TonB_sf"/>
</dbReference>
<evidence type="ECO:0000256" key="1">
    <source>
        <dbReference type="ARBA" id="ARBA00004571"/>
    </source>
</evidence>
<dbReference type="Pfam" id="PF00593">
    <property type="entry name" value="TonB_dep_Rec_b-barrel"/>
    <property type="match status" value="1"/>
</dbReference>
<dbReference type="InterPro" id="IPR012910">
    <property type="entry name" value="Plug_dom"/>
</dbReference>
<feature type="domain" description="TonB-dependent receptor-like beta-barrel" evidence="12">
    <location>
        <begin position="317"/>
        <end position="765"/>
    </location>
</feature>
<dbReference type="InterPro" id="IPR037066">
    <property type="entry name" value="Plug_dom_sf"/>
</dbReference>
<feature type="region of interest" description="Disordered" evidence="10">
    <location>
        <begin position="23"/>
        <end position="50"/>
    </location>
</feature>
<dbReference type="Gene3D" id="2.40.170.20">
    <property type="entry name" value="TonB-dependent receptor, beta-barrel domain"/>
    <property type="match status" value="1"/>
</dbReference>
<gene>
    <name evidence="14" type="ORF">B1991_17075</name>
</gene>
<dbReference type="Pfam" id="PF07715">
    <property type="entry name" value="Plug"/>
    <property type="match status" value="1"/>
</dbReference>
<keyword evidence="5 9" id="KW-0798">TonB box</keyword>
<evidence type="ECO:0000313" key="15">
    <source>
        <dbReference type="Proteomes" id="UP000306317"/>
    </source>
</evidence>
<evidence type="ECO:0000313" key="14">
    <source>
        <dbReference type="EMBL" id="THD04826.1"/>
    </source>
</evidence>
<accession>A0A4S3K979</accession>
<evidence type="ECO:0000256" key="3">
    <source>
        <dbReference type="ARBA" id="ARBA00022452"/>
    </source>
</evidence>
<dbReference type="InterPro" id="IPR000531">
    <property type="entry name" value="Beta-barrel_TonB"/>
</dbReference>
<keyword evidence="2 8" id="KW-0813">Transport</keyword>
<evidence type="ECO:0000256" key="5">
    <source>
        <dbReference type="ARBA" id="ARBA00023077"/>
    </source>
</evidence>
<dbReference type="Gene3D" id="2.170.130.10">
    <property type="entry name" value="TonB-dependent receptor, plug domain"/>
    <property type="match status" value="1"/>
</dbReference>
<evidence type="ECO:0000256" key="8">
    <source>
        <dbReference type="PROSITE-ProRule" id="PRU01360"/>
    </source>
</evidence>
<evidence type="ECO:0000256" key="7">
    <source>
        <dbReference type="ARBA" id="ARBA00023237"/>
    </source>
</evidence>
<evidence type="ECO:0000256" key="9">
    <source>
        <dbReference type="RuleBase" id="RU003357"/>
    </source>
</evidence>
<keyword evidence="6 8" id="KW-0472">Membrane</keyword>
<dbReference type="PANTHER" id="PTHR40980:SF4">
    <property type="entry name" value="TONB-DEPENDENT RECEPTOR-LIKE BETA-BARREL DOMAIN-CONTAINING PROTEIN"/>
    <property type="match status" value="1"/>
</dbReference>
<keyword evidence="11" id="KW-0732">Signal</keyword>
<protein>
    <recommendedName>
        <fullName evidence="16">TonB-dependent receptor</fullName>
    </recommendedName>
</protein>
<comment type="similarity">
    <text evidence="8 9">Belongs to the TonB-dependent receptor family.</text>
</comment>
<dbReference type="PROSITE" id="PS52016">
    <property type="entry name" value="TONB_DEPENDENT_REC_3"/>
    <property type="match status" value="1"/>
</dbReference>
<reference evidence="14 15" key="1">
    <citation type="submission" date="2017-02" db="EMBL/GenBank/DDBJ databases">
        <title>Whole genome sequencing of Rhodanobacter lindaniclasticus DSM 17932.</title>
        <authorList>
            <person name="Kumar S."/>
            <person name="Patil P."/>
            <person name="Patil P.B."/>
        </authorList>
    </citation>
    <scope>NUCLEOTIDE SEQUENCE [LARGE SCALE GENOMIC DNA]</scope>
    <source>
        <strain evidence="14 15">DSM 17932</strain>
    </source>
</reference>
<organism evidence="14 15">
    <name type="scientific">Rhodanobacter lindaniclasticus</name>
    <dbReference type="NCBI Taxonomy" id="75310"/>
    <lineage>
        <taxon>Bacteria</taxon>
        <taxon>Pseudomonadati</taxon>
        <taxon>Pseudomonadota</taxon>
        <taxon>Gammaproteobacteria</taxon>
        <taxon>Lysobacterales</taxon>
        <taxon>Rhodanobacteraceae</taxon>
        <taxon>Rhodanobacter</taxon>
    </lineage>
</organism>
<evidence type="ECO:0000256" key="4">
    <source>
        <dbReference type="ARBA" id="ARBA00022692"/>
    </source>
</evidence>
<evidence type="ECO:0008006" key="16">
    <source>
        <dbReference type="Google" id="ProtNLM"/>
    </source>
</evidence>
<keyword evidence="4 8" id="KW-0812">Transmembrane</keyword>
<dbReference type="CDD" id="cd01347">
    <property type="entry name" value="ligand_gated_channel"/>
    <property type="match status" value="1"/>
</dbReference>
<feature type="region of interest" description="Disordered" evidence="10">
    <location>
        <begin position="262"/>
        <end position="290"/>
    </location>
</feature>
<dbReference type="EMBL" id="MWIO01000070">
    <property type="protein sequence ID" value="THD04826.1"/>
    <property type="molecule type" value="Genomic_DNA"/>
</dbReference>
<keyword evidence="3 8" id="KW-1134">Transmembrane beta strand</keyword>
<feature type="signal peptide" evidence="11">
    <location>
        <begin position="1"/>
        <end position="20"/>
    </location>
</feature>
<evidence type="ECO:0000256" key="11">
    <source>
        <dbReference type="SAM" id="SignalP"/>
    </source>
</evidence>
<feature type="domain" description="TonB-dependent receptor plug" evidence="13">
    <location>
        <begin position="72"/>
        <end position="175"/>
    </location>
</feature>
<evidence type="ECO:0000259" key="12">
    <source>
        <dbReference type="Pfam" id="PF00593"/>
    </source>
</evidence>
<keyword evidence="15" id="KW-1185">Reference proteome</keyword>
<dbReference type="AlphaFoldDB" id="A0A4S3K979"/>
<feature type="chain" id="PRO_5020753717" description="TonB-dependent receptor" evidence="11">
    <location>
        <begin position="21"/>
        <end position="816"/>
    </location>
</feature>
<sequence>MHAALLLAGCMIATPSLGLANDAARPAGDAQAQGEPSGNDGQAAAATGAQKEKAVDLQSVVVTGNIGYRNHIDVPAPVLVYDQQFFAKFEPVSVGDQLRRVPGIAFVGDIGESVAPEMRGLGNGYTQILVNGRSVPGIGNDRSVAVDRIPAEIIDRIEIVRSPSADFDSQGVGGTINIILKDGATLPPGVIVRIGETWDKKTGRLRPNAAVSWSGRNEADTVFYSLTFDAQKRFNEKHAIQEVVDGSTAGFADEVAAHGNGHSLQSWDDISKSRAASREEQGDTRESKDLSFNGDVTFRMSDNSTLRLDAFALKTRRTEHEDTRTYEGDGSVGGLDLANPEFKYETTPIDEDSYGLSALFDTSFNENTDFEAYLARNTTKGSEVKHYFKDTPDKKDKIKGTAADDKNWQGDTSITRRMPDLARSMGMDAATLKVGVQLKNKDRTFTSTQISGLSKSKQKGTDGRFDYKEDRFDTFAKVDWEINSRLTVTTGVRGEKTRTTQDYITVDTENGAPVAQSTGHASSHEFMLNPSAHLQWKLTDTDQLRFSVAKTVRRPSVDQLVPSVTLESPGDHDVTIGNPDLKMERALGFDLGYERTIGRNGVIGMNLFQRNISDLIGLVRTTRPVSDAGQDPDDFPGGLYSFQNLGSAKVRGVEFDMSMPLSFMGMDNTGIFGNYTRLFSTRLNPITGRDTTVDDQPSYVYNAGVTQDIPAWKASFGASYQKQGPAYQHNSPGEMQTTKYGGNLEVFLEKRLGKAFVLRLTGNNLLDSCSQQLEQDFAGDDAATMMANNRAYNVDFMELERECSSPRWSLTLRAVF</sequence>
<dbReference type="GO" id="GO:0009279">
    <property type="term" value="C:cell outer membrane"/>
    <property type="evidence" value="ECO:0007669"/>
    <property type="project" value="UniProtKB-SubCell"/>
</dbReference>
<keyword evidence="7 8" id="KW-0998">Cell outer membrane</keyword>
<proteinExistence type="inferred from homology"/>
<dbReference type="SUPFAM" id="SSF56935">
    <property type="entry name" value="Porins"/>
    <property type="match status" value="1"/>
</dbReference>
<evidence type="ECO:0000256" key="10">
    <source>
        <dbReference type="SAM" id="MobiDB-lite"/>
    </source>
</evidence>
<evidence type="ECO:0000256" key="6">
    <source>
        <dbReference type="ARBA" id="ARBA00023136"/>
    </source>
</evidence>
<evidence type="ECO:0000256" key="2">
    <source>
        <dbReference type="ARBA" id="ARBA00022448"/>
    </source>
</evidence>
<name>A0A4S3K979_9GAMM</name>
<dbReference type="InterPro" id="IPR039426">
    <property type="entry name" value="TonB-dep_rcpt-like"/>
</dbReference>